<dbReference type="GeneID" id="80348825"/>
<evidence type="ECO:0008006" key="3">
    <source>
        <dbReference type="Google" id="ProtNLM"/>
    </source>
</evidence>
<dbReference type="RefSeq" id="WP_187683630.1">
    <property type="nucleotide sequence ID" value="NZ_AP023396.1"/>
</dbReference>
<accession>A0A7G1KP26</accession>
<dbReference type="Gene3D" id="3.40.50.1820">
    <property type="entry name" value="alpha/beta hydrolase"/>
    <property type="match status" value="1"/>
</dbReference>
<organism evidence="1 2">
    <name type="scientific">Nocardia wallacei</name>
    <dbReference type="NCBI Taxonomy" id="480035"/>
    <lineage>
        <taxon>Bacteria</taxon>
        <taxon>Bacillati</taxon>
        <taxon>Actinomycetota</taxon>
        <taxon>Actinomycetes</taxon>
        <taxon>Mycobacteriales</taxon>
        <taxon>Nocardiaceae</taxon>
        <taxon>Nocardia</taxon>
    </lineage>
</organism>
<sequence length="174" mass="18130">MPRTSRAQWIPPPRRTRGVPISLVTHSVGAVSGRYYLRALGGHEAVNTYIAIGAPQYGSPGACGQPIGPEVCPGTDFMIALNAGDDTPGDTAYFSVRSAREWTDGRLDGGQCRMTPFPSLGNGGVDHTLEPVLPVVLDQVRTALAGDCAGEYAGDPDGVVTSDTSLFPSGVPFG</sequence>
<reference evidence="1 2" key="1">
    <citation type="submission" date="2020-08" db="EMBL/GenBank/DDBJ databases">
        <title>Genome Sequencing of Nocardia wallacei strain FMUON74 and assembly.</title>
        <authorList>
            <person name="Toyokawa M."/>
            <person name="Uesaka K."/>
        </authorList>
    </citation>
    <scope>NUCLEOTIDE SEQUENCE [LARGE SCALE GENOMIC DNA]</scope>
    <source>
        <strain evidence="1 2">FMUON74</strain>
    </source>
</reference>
<evidence type="ECO:0000313" key="1">
    <source>
        <dbReference type="EMBL" id="BCK56581.1"/>
    </source>
</evidence>
<protein>
    <recommendedName>
        <fullName evidence="3">Lipase</fullName>
    </recommendedName>
</protein>
<dbReference type="KEGG" id="nwl:NWFMUON74_43530"/>
<gene>
    <name evidence="1" type="ORF">NWFMUON74_43530</name>
</gene>
<name>A0A7G1KP26_9NOCA</name>
<evidence type="ECO:0000313" key="2">
    <source>
        <dbReference type="Proteomes" id="UP000516173"/>
    </source>
</evidence>
<dbReference type="AlphaFoldDB" id="A0A7G1KP26"/>
<dbReference type="SUPFAM" id="SSF53474">
    <property type="entry name" value="alpha/beta-Hydrolases"/>
    <property type="match status" value="1"/>
</dbReference>
<dbReference type="InterPro" id="IPR029058">
    <property type="entry name" value="AB_hydrolase_fold"/>
</dbReference>
<dbReference type="EMBL" id="AP023396">
    <property type="protein sequence ID" value="BCK56581.1"/>
    <property type="molecule type" value="Genomic_DNA"/>
</dbReference>
<dbReference type="Proteomes" id="UP000516173">
    <property type="component" value="Chromosome"/>
</dbReference>
<proteinExistence type="predicted"/>
<keyword evidence="2" id="KW-1185">Reference proteome</keyword>